<accession>A0A072VPA3</accession>
<dbReference type="AlphaFoldDB" id="A0A072VPA3"/>
<evidence type="ECO:0000313" key="2">
    <source>
        <dbReference type="EnsemblPlants" id="KEH39950"/>
    </source>
</evidence>
<protein>
    <submittedName>
        <fullName evidence="1 2">Uncharacterized protein</fullName>
    </submittedName>
</protein>
<reference evidence="2" key="3">
    <citation type="submission" date="2015-04" db="UniProtKB">
        <authorList>
            <consortium name="EnsemblPlants"/>
        </authorList>
    </citation>
    <scope>IDENTIFICATION</scope>
    <source>
        <strain evidence="2">cv. Jemalong A17</strain>
    </source>
</reference>
<keyword evidence="3" id="KW-1185">Reference proteome</keyword>
<dbReference type="HOGENOM" id="CLU_2889093_0_0_1"/>
<name>A0A072VPA3_MEDTR</name>
<reference evidence="1 3" key="1">
    <citation type="journal article" date="2011" name="Nature">
        <title>The Medicago genome provides insight into the evolution of rhizobial symbioses.</title>
        <authorList>
            <person name="Young N.D."/>
            <person name="Debelle F."/>
            <person name="Oldroyd G.E."/>
            <person name="Geurts R."/>
            <person name="Cannon S.B."/>
            <person name="Udvardi M.K."/>
            <person name="Benedito V.A."/>
            <person name="Mayer K.F."/>
            <person name="Gouzy J."/>
            <person name="Schoof H."/>
            <person name="Van de Peer Y."/>
            <person name="Proost S."/>
            <person name="Cook D.R."/>
            <person name="Meyers B.C."/>
            <person name="Spannagl M."/>
            <person name="Cheung F."/>
            <person name="De Mita S."/>
            <person name="Krishnakumar V."/>
            <person name="Gundlach H."/>
            <person name="Zhou S."/>
            <person name="Mudge J."/>
            <person name="Bharti A.K."/>
            <person name="Murray J.D."/>
            <person name="Naoumkina M.A."/>
            <person name="Rosen B."/>
            <person name="Silverstein K.A."/>
            <person name="Tang H."/>
            <person name="Rombauts S."/>
            <person name="Zhao P.X."/>
            <person name="Zhou P."/>
            <person name="Barbe V."/>
            <person name="Bardou P."/>
            <person name="Bechner M."/>
            <person name="Bellec A."/>
            <person name="Berger A."/>
            <person name="Berges H."/>
            <person name="Bidwell S."/>
            <person name="Bisseling T."/>
            <person name="Choisne N."/>
            <person name="Couloux A."/>
            <person name="Denny R."/>
            <person name="Deshpande S."/>
            <person name="Dai X."/>
            <person name="Doyle J.J."/>
            <person name="Dudez A.M."/>
            <person name="Farmer A.D."/>
            <person name="Fouteau S."/>
            <person name="Franken C."/>
            <person name="Gibelin C."/>
            <person name="Gish J."/>
            <person name="Goldstein S."/>
            <person name="Gonzalez A.J."/>
            <person name="Green P.J."/>
            <person name="Hallab A."/>
            <person name="Hartog M."/>
            <person name="Hua A."/>
            <person name="Humphray S.J."/>
            <person name="Jeong D.H."/>
            <person name="Jing Y."/>
            <person name="Jocker A."/>
            <person name="Kenton S.M."/>
            <person name="Kim D.J."/>
            <person name="Klee K."/>
            <person name="Lai H."/>
            <person name="Lang C."/>
            <person name="Lin S."/>
            <person name="Macmil S.L."/>
            <person name="Magdelenat G."/>
            <person name="Matthews L."/>
            <person name="McCorrison J."/>
            <person name="Monaghan E.L."/>
            <person name="Mun J.H."/>
            <person name="Najar F.Z."/>
            <person name="Nicholson C."/>
            <person name="Noirot C."/>
            <person name="O'Bleness M."/>
            <person name="Paule C.R."/>
            <person name="Poulain J."/>
            <person name="Prion F."/>
            <person name="Qin B."/>
            <person name="Qu C."/>
            <person name="Retzel E.F."/>
            <person name="Riddle C."/>
            <person name="Sallet E."/>
            <person name="Samain S."/>
            <person name="Samson N."/>
            <person name="Sanders I."/>
            <person name="Saurat O."/>
            <person name="Scarpelli C."/>
            <person name="Schiex T."/>
            <person name="Segurens B."/>
            <person name="Severin A.J."/>
            <person name="Sherrier D.J."/>
            <person name="Shi R."/>
            <person name="Sims S."/>
            <person name="Singer S.R."/>
            <person name="Sinharoy S."/>
            <person name="Sterck L."/>
            <person name="Viollet A."/>
            <person name="Wang B.B."/>
            <person name="Wang K."/>
            <person name="Wang M."/>
            <person name="Wang X."/>
            <person name="Warfsmann J."/>
            <person name="Weissenbach J."/>
            <person name="White D.D."/>
            <person name="White J.D."/>
            <person name="Wiley G.B."/>
            <person name="Wincker P."/>
            <person name="Xing Y."/>
            <person name="Yang L."/>
            <person name="Yao Z."/>
            <person name="Ying F."/>
            <person name="Zhai J."/>
            <person name="Zhou L."/>
            <person name="Zuber A."/>
            <person name="Denarie J."/>
            <person name="Dixon R.A."/>
            <person name="May G.D."/>
            <person name="Schwartz D.C."/>
            <person name="Rogers J."/>
            <person name="Quetier F."/>
            <person name="Town C.D."/>
            <person name="Roe B.A."/>
        </authorList>
    </citation>
    <scope>NUCLEOTIDE SEQUENCE [LARGE SCALE GENOMIC DNA]</scope>
    <source>
        <strain evidence="1">A17</strain>
        <strain evidence="2 3">cv. Jemalong A17</strain>
    </source>
</reference>
<reference evidence="1 3" key="2">
    <citation type="journal article" date="2014" name="BMC Genomics">
        <title>An improved genome release (version Mt4.0) for the model legume Medicago truncatula.</title>
        <authorList>
            <person name="Tang H."/>
            <person name="Krishnakumar V."/>
            <person name="Bidwell S."/>
            <person name="Rosen B."/>
            <person name="Chan A."/>
            <person name="Zhou S."/>
            <person name="Gentzbittel L."/>
            <person name="Childs K.L."/>
            <person name="Yandell M."/>
            <person name="Gundlach H."/>
            <person name="Mayer K.F."/>
            <person name="Schwartz D.C."/>
            <person name="Town C.D."/>
        </authorList>
    </citation>
    <scope>GENOME REANNOTATION</scope>
    <source>
        <strain evidence="1">A17</strain>
        <strain evidence="2 3">cv. Jemalong A17</strain>
    </source>
</reference>
<dbReference type="EnsemblPlants" id="KEH39950">
    <property type="protein sequence ID" value="KEH39950"/>
    <property type="gene ID" value="MTR_1g016890"/>
</dbReference>
<evidence type="ECO:0000313" key="3">
    <source>
        <dbReference type="Proteomes" id="UP000002051"/>
    </source>
</evidence>
<organism evidence="1 3">
    <name type="scientific">Medicago truncatula</name>
    <name type="common">Barrel medic</name>
    <name type="synonym">Medicago tribuloides</name>
    <dbReference type="NCBI Taxonomy" id="3880"/>
    <lineage>
        <taxon>Eukaryota</taxon>
        <taxon>Viridiplantae</taxon>
        <taxon>Streptophyta</taxon>
        <taxon>Embryophyta</taxon>
        <taxon>Tracheophyta</taxon>
        <taxon>Spermatophyta</taxon>
        <taxon>Magnoliopsida</taxon>
        <taxon>eudicotyledons</taxon>
        <taxon>Gunneridae</taxon>
        <taxon>Pentapetalae</taxon>
        <taxon>rosids</taxon>
        <taxon>fabids</taxon>
        <taxon>Fabales</taxon>
        <taxon>Fabaceae</taxon>
        <taxon>Papilionoideae</taxon>
        <taxon>50 kb inversion clade</taxon>
        <taxon>NPAAA clade</taxon>
        <taxon>Hologalegina</taxon>
        <taxon>IRL clade</taxon>
        <taxon>Trifolieae</taxon>
        <taxon>Medicago</taxon>
    </lineage>
</organism>
<proteinExistence type="predicted"/>
<dbReference type="Proteomes" id="UP000002051">
    <property type="component" value="Unassembled WGS sequence"/>
</dbReference>
<sequence>MDLIEVVDYAGSTFEYMGLGRTRLWHMGMLQNEDFSEEYKIKEVKKLVDESDGMVQEEDDCST</sequence>
<dbReference type="EMBL" id="CM001217">
    <property type="protein sequence ID" value="KEH39950.1"/>
    <property type="molecule type" value="Genomic_DNA"/>
</dbReference>
<evidence type="ECO:0000313" key="1">
    <source>
        <dbReference type="EMBL" id="KEH39950.1"/>
    </source>
</evidence>
<gene>
    <name evidence="1" type="ordered locus">MTR_1g016890</name>
</gene>